<dbReference type="RefSeq" id="WP_229961401.1">
    <property type="nucleotide sequence ID" value="NZ_JAJJWI010000012.1"/>
</dbReference>
<dbReference type="PANTHER" id="PTHR30524">
    <property type="entry name" value="MANNITOL-1-PHOSPHATE 5-DEHYDROGENASE"/>
    <property type="match status" value="1"/>
</dbReference>
<dbReference type="Pfam" id="PF01232">
    <property type="entry name" value="Mannitol_dh"/>
    <property type="match status" value="1"/>
</dbReference>
<dbReference type="SUPFAM" id="SSF51735">
    <property type="entry name" value="NAD(P)-binding Rossmann-fold domains"/>
    <property type="match status" value="1"/>
</dbReference>
<reference evidence="6" key="1">
    <citation type="journal article" date="2019" name="Int. J. Syst. Evol. Microbiol.">
        <title>The Global Catalogue of Microorganisms (GCM) 10K type strain sequencing project: providing services to taxonomists for standard genome sequencing and annotation.</title>
        <authorList>
            <consortium name="The Broad Institute Genomics Platform"/>
            <consortium name="The Broad Institute Genome Sequencing Center for Infectious Disease"/>
            <person name="Wu L."/>
            <person name="Ma J."/>
        </authorList>
    </citation>
    <scope>NUCLEOTIDE SEQUENCE [LARGE SCALE GENOMIC DNA]</scope>
    <source>
        <strain evidence="6">JCM 16545</strain>
    </source>
</reference>
<dbReference type="InterPro" id="IPR000669">
    <property type="entry name" value="Mannitol_DH"/>
</dbReference>
<dbReference type="NCBIfam" id="NF002969">
    <property type="entry name" value="PRK03643.1"/>
    <property type="match status" value="1"/>
</dbReference>
<dbReference type="Proteomes" id="UP001597369">
    <property type="component" value="Unassembled WGS sequence"/>
</dbReference>
<keyword evidence="6" id="KW-1185">Reference proteome</keyword>
<dbReference type="PRINTS" id="PR00084">
    <property type="entry name" value="MTLDHDRGNASE"/>
</dbReference>
<keyword evidence="1" id="KW-0560">Oxidoreductase</keyword>
<gene>
    <name evidence="5" type="ORF">ACFSKU_04525</name>
</gene>
<dbReference type="InterPro" id="IPR013328">
    <property type="entry name" value="6PGD_dom2"/>
</dbReference>
<dbReference type="SUPFAM" id="SSF48179">
    <property type="entry name" value="6-phosphogluconate dehydrogenase C-terminal domain-like"/>
    <property type="match status" value="1"/>
</dbReference>
<evidence type="ECO:0000256" key="2">
    <source>
        <dbReference type="ARBA" id="ARBA00023027"/>
    </source>
</evidence>
<protein>
    <submittedName>
        <fullName evidence="5">Tagaturonate reductase</fullName>
    </submittedName>
</protein>
<dbReference type="InterPro" id="IPR008927">
    <property type="entry name" value="6-PGluconate_DH-like_C_sf"/>
</dbReference>
<dbReference type="Pfam" id="PF08125">
    <property type="entry name" value="Mannitol_dh_C"/>
    <property type="match status" value="1"/>
</dbReference>
<name>A0ABW4WVB8_9BACT</name>
<dbReference type="InterPro" id="IPR013118">
    <property type="entry name" value="Mannitol_DH_C"/>
</dbReference>
<sequence>MKPLNRDTANLPYKRSVKVLQFGEGNFLRGFVDWIIDILNEKTDFNGSVEIIQPLKNGIVHLLNQQDGLYHVLLDGIQNGKPTQEKRLISCVSNAINPYDDYEAYLKLGENPELEFIISNTTEAGIAFDEADKNMDTLPNSFPGKLTALLYHRFQCFSGAADKGLNMIPCELIEKNGEALKSTVLQFAQHWNLPESFITWINEKNTFCNTLVDRIVPGFPKDNIKEIQQELGYEDNLVVKAEPFHLWVIEAPDSVKAAFPSDKAGLEVKFVDDLTPYRTRKVRILNGAHTTLVPVAYLQGLRTVREAVEDPRAGKFIREAIFEEIVPTLELPAKELEKFANAVIERFQNPFIRHELMSIALNSVSKYKVRVLPSVLEYHKRKGALPERLLHALAALILFYKGEWNGEPIALNDSEDVLEFFKTAWAKGNVSEVVNTVLSNTSFWDRDLTEIEGLPEIVAKNITQLQQSAEQVRADSV</sequence>
<evidence type="ECO:0000313" key="6">
    <source>
        <dbReference type="Proteomes" id="UP001597369"/>
    </source>
</evidence>
<feature type="domain" description="Mannitol dehydrogenase N-terminal" evidence="3">
    <location>
        <begin position="18"/>
        <end position="255"/>
    </location>
</feature>
<evidence type="ECO:0000313" key="5">
    <source>
        <dbReference type="EMBL" id="MFD2066136.1"/>
    </source>
</evidence>
<keyword evidence="2" id="KW-0520">NAD</keyword>
<dbReference type="InterPro" id="IPR036291">
    <property type="entry name" value="NAD(P)-bd_dom_sf"/>
</dbReference>
<dbReference type="Gene3D" id="3.40.50.720">
    <property type="entry name" value="NAD(P)-binding Rossmann-like Domain"/>
    <property type="match status" value="1"/>
</dbReference>
<evidence type="ECO:0000259" key="4">
    <source>
        <dbReference type="Pfam" id="PF08125"/>
    </source>
</evidence>
<dbReference type="Gene3D" id="1.10.1040.10">
    <property type="entry name" value="N-(1-d-carboxylethyl)-l-norvaline Dehydrogenase, domain 2"/>
    <property type="match status" value="1"/>
</dbReference>
<dbReference type="PANTHER" id="PTHR30524:SF0">
    <property type="entry name" value="ALTRONATE OXIDOREDUCTASE-RELATED"/>
    <property type="match status" value="1"/>
</dbReference>
<accession>A0ABW4WVB8</accession>
<feature type="domain" description="Mannitol dehydrogenase C-terminal" evidence="4">
    <location>
        <begin position="273"/>
        <end position="465"/>
    </location>
</feature>
<dbReference type="InterPro" id="IPR013131">
    <property type="entry name" value="Mannitol_DH_N"/>
</dbReference>
<evidence type="ECO:0000256" key="1">
    <source>
        <dbReference type="ARBA" id="ARBA00023002"/>
    </source>
</evidence>
<comment type="caution">
    <text evidence="5">The sequence shown here is derived from an EMBL/GenBank/DDBJ whole genome shotgun (WGS) entry which is preliminary data.</text>
</comment>
<evidence type="ECO:0000259" key="3">
    <source>
        <dbReference type="Pfam" id="PF01232"/>
    </source>
</evidence>
<proteinExistence type="predicted"/>
<dbReference type="EMBL" id="JBHUHV010000017">
    <property type="protein sequence ID" value="MFD2066136.1"/>
    <property type="molecule type" value="Genomic_DNA"/>
</dbReference>
<organism evidence="5 6">
    <name type="scientific">Pontibacter silvestris</name>
    <dbReference type="NCBI Taxonomy" id="2305183"/>
    <lineage>
        <taxon>Bacteria</taxon>
        <taxon>Pseudomonadati</taxon>
        <taxon>Bacteroidota</taxon>
        <taxon>Cytophagia</taxon>
        <taxon>Cytophagales</taxon>
        <taxon>Hymenobacteraceae</taxon>
        <taxon>Pontibacter</taxon>
    </lineage>
</organism>